<feature type="transmembrane region" description="Helical" evidence="1">
    <location>
        <begin position="7"/>
        <end position="25"/>
    </location>
</feature>
<dbReference type="RefSeq" id="WP_055186011.1">
    <property type="nucleotide sequence ID" value="NZ_CABVEO010000004.1"/>
</dbReference>
<organism evidence="2 4">
    <name type="scientific">Faecalibacterium prausnitzii</name>
    <dbReference type="NCBI Taxonomy" id="853"/>
    <lineage>
        <taxon>Bacteria</taxon>
        <taxon>Bacillati</taxon>
        <taxon>Bacillota</taxon>
        <taxon>Clostridia</taxon>
        <taxon>Eubacteriales</taxon>
        <taxon>Oscillospiraceae</taxon>
        <taxon>Faecalibacterium</taxon>
    </lineage>
</organism>
<evidence type="ECO:0000313" key="3">
    <source>
        <dbReference type="EMBL" id="PDX86016.1"/>
    </source>
</evidence>
<gene>
    <name evidence="3" type="ORF">CHR60_13505</name>
    <name evidence="2" type="ORF">ERS852582_01541</name>
</gene>
<sequence>MRFVFKMIVFPFWLLTAFLALMLKWTLNLSAFVLALPMLYIFGCGLYTLYCREWMQFLILLVAEFGCFVLIFMGALIADAAERFSGWVAGL</sequence>
<evidence type="ECO:0000313" key="4">
    <source>
        <dbReference type="Proteomes" id="UP000095649"/>
    </source>
</evidence>
<proteinExistence type="predicted"/>
<dbReference type="Proteomes" id="UP000220904">
    <property type="component" value="Unassembled WGS sequence"/>
</dbReference>
<reference evidence="3 5" key="2">
    <citation type="journal article" date="2017" name="Front. Microbiol.">
        <title>New Insights into the Diversity of the Genus Faecalibacterium.</title>
        <authorList>
            <person name="Benevides L."/>
            <person name="Burman S."/>
            <person name="Martin R."/>
            <person name="Robert V."/>
            <person name="Thomas M."/>
            <person name="Miquel S."/>
            <person name="Chain F."/>
            <person name="Sokol H."/>
            <person name="Bermudez-Humaran L.G."/>
            <person name="Morrison M."/>
            <person name="Langella P."/>
            <person name="Azevedo V.A."/>
            <person name="Chatel J.M."/>
            <person name="Soares S."/>
        </authorList>
    </citation>
    <scope>NUCLEOTIDE SEQUENCE [LARGE SCALE GENOMIC DNA]</scope>
    <source>
        <strain evidence="3 5">AHMP21</strain>
    </source>
</reference>
<evidence type="ECO:0000313" key="2">
    <source>
        <dbReference type="EMBL" id="CUN01283.1"/>
    </source>
</evidence>
<dbReference type="EMBL" id="NOUV01000019">
    <property type="protein sequence ID" value="PDX86016.1"/>
    <property type="molecule type" value="Genomic_DNA"/>
</dbReference>
<name>A0A173TEL8_9FIRM</name>
<dbReference type="Proteomes" id="UP000095649">
    <property type="component" value="Unassembled WGS sequence"/>
</dbReference>
<accession>A0A173TEL8</accession>
<dbReference type="OrthoDB" id="1856337at2"/>
<protein>
    <submittedName>
        <fullName evidence="2">Uncharacterized protein</fullName>
    </submittedName>
</protein>
<evidence type="ECO:0000313" key="5">
    <source>
        <dbReference type="Proteomes" id="UP000220904"/>
    </source>
</evidence>
<dbReference type="AlphaFoldDB" id="A0A173TEL8"/>
<evidence type="ECO:0000256" key="1">
    <source>
        <dbReference type="SAM" id="Phobius"/>
    </source>
</evidence>
<dbReference type="EMBL" id="CYXN01000010">
    <property type="protein sequence ID" value="CUN01283.1"/>
    <property type="molecule type" value="Genomic_DNA"/>
</dbReference>
<feature type="transmembrane region" description="Helical" evidence="1">
    <location>
        <begin position="31"/>
        <end position="50"/>
    </location>
</feature>
<reference evidence="2 4" key="1">
    <citation type="submission" date="2015-09" db="EMBL/GenBank/DDBJ databases">
        <authorList>
            <consortium name="Pathogen Informatics"/>
        </authorList>
    </citation>
    <scope>NUCLEOTIDE SEQUENCE [LARGE SCALE GENOMIC DNA]</scope>
    <source>
        <strain evidence="2 4">2789STDY5834970</strain>
    </source>
</reference>
<feature type="transmembrane region" description="Helical" evidence="1">
    <location>
        <begin position="57"/>
        <end position="78"/>
    </location>
</feature>
<keyword evidence="1" id="KW-1133">Transmembrane helix</keyword>
<keyword evidence="1" id="KW-0472">Membrane</keyword>
<keyword evidence="1" id="KW-0812">Transmembrane</keyword>